<keyword evidence="7" id="KW-0540">Nuclease</keyword>
<dbReference type="InterPro" id="IPR027794">
    <property type="entry name" value="tRNase_Z_dom"/>
</dbReference>
<evidence type="ECO:0000256" key="3">
    <source>
        <dbReference type="ARBA" id="ARBA00007823"/>
    </source>
</evidence>
<feature type="region of interest" description="Disordered" evidence="12">
    <location>
        <begin position="50"/>
        <end position="125"/>
    </location>
</feature>
<evidence type="ECO:0000256" key="11">
    <source>
        <dbReference type="ARBA" id="ARBA00022833"/>
    </source>
</evidence>
<dbReference type="Pfam" id="PF13691">
    <property type="entry name" value="Lactamase_B_4"/>
    <property type="match status" value="1"/>
</dbReference>
<dbReference type="PANTHER" id="PTHR12553:SF49">
    <property type="entry name" value="ZINC PHOSPHODIESTERASE ELAC PROTEIN 2"/>
    <property type="match status" value="1"/>
</dbReference>
<evidence type="ECO:0000256" key="4">
    <source>
        <dbReference type="ARBA" id="ARBA00011738"/>
    </source>
</evidence>
<evidence type="ECO:0000313" key="14">
    <source>
        <dbReference type="EMBL" id="KAH7565272.1"/>
    </source>
</evidence>
<feature type="region of interest" description="Disordered" evidence="12">
    <location>
        <begin position="808"/>
        <end position="827"/>
    </location>
</feature>
<evidence type="ECO:0000256" key="8">
    <source>
        <dbReference type="ARBA" id="ARBA00022723"/>
    </source>
</evidence>
<accession>A0ABQ8HLY3</accession>
<dbReference type="CDD" id="cd07718">
    <property type="entry name" value="RNaseZ_ELAC1_ELAC2-C-term-like_MBL-fold"/>
    <property type="match status" value="1"/>
</dbReference>
<comment type="caution">
    <text evidence="14">The sequence shown here is derived from an EMBL/GenBank/DDBJ whole genome shotgun (WGS) entry which is preliminary data.</text>
</comment>
<feature type="domain" description="tRNase Z endonuclease" evidence="13">
    <location>
        <begin position="235"/>
        <end position="266"/>
    </location>
</feature>
<comment type="subunit">
    <text evidence="4">Homodimer.</text>
</comment>
<proteinExistence type="inferred from homology"/>
<dbReference type="EMBL" id="JAFEMO010000009">
    <property type="protein sequence ID" value="KAH7565272.1"/>
    <property type="molecule type" value="Genomic_DNA"/>
</dbReference>
<organism evidence="14 15">
    <name type="scientific">Xanthoceras sorbifolium</name>
    <dbReference type="NCBI Taxonomy" id="99658"/>
    <lineage>
        <taxon>Eukaryota</taxon>
        <taxon>Viridiplantae</taxon>
        <taxon>Streptophyta</taxon>
        <taxon>Embryophyta</taxon>
        <taxon>Tracheophyta</taxon>
        <taxon>Spermatophyta</taxon>
        <taxon>Magnoliopsida</taxon>
        <taxon>eudicotyledons</taxon>
        <taxon>Gunneridae</taxon>
        <taxon>Pentapetalae</taxon>
        <taxon>rosids</taxon>
        <taxon>malvids</taxon>
        <taxon>Sapindales</taxon>
        <taxon>Sapindaceae</taxon>
        <taxon>Xanthoceroideae</taxon>
        <taxon>Xanthoceras</taxon>
    </lineage>
</organism>
<comment type="catalytic activity">
    <reaction evidence="1">
        <text>Endonucleolytic cleavage of RNA, removing extra 3' nucleotides from tRNA precursor, generating 3' termini of tRNAs. A 3'-hydroxy group is left at the tRNA terminus and a 5'-phosphoryl group is left at the trailer molecule.</text>
        <dbReference type="EC" id="3.1.26.11"/>
    </reaction>
</comment>
<evidence type="ECO:0000256" key="9">
    <source>
        <dbReference type="ARBA" id="ARBA00022759"/>
    </source>
</evidence>
<evidence type="ECO:0000256" key="5">
    <source>
        <dbReference type="ARBA" id="ARBA00012477"/>
    </source>
</evidence>
<gene>
    <name evidence="14" type="ORF">JRO89_XS09G0177900</name>
</gene>
<evidence type="ECO:0000256" key="7">
    <source>
        <dbReference type="ARBA" id="ARBA00022722"/>
    </source>
</evidence>
<dbReference type="Gene3D" id="3.60.15.10">
    <property type="entry name" value="Ribonuclease Z/Hydroxyacylglutathione hydrolase-like"/>
    <property type="match status" value="2"/>
</dbReference>
<evidence type="ECO:0000256" key="12">
    <source>
        <dbReference type="SAM" id="MobiDB-lite"/>
    </source>
</evidence>
<dbReference type="SUPFAM" id="SSF56281">
    <property type="entry name" value="Metallo-hydrolase/oxidoreductase"/>
    <property type="match status" value="2"/>
</dbReference>
<dbReference type="InterPro" id="IPR013471">
    <property type="entry name" value="RNase_Z/BN"/>
</dbReference>
<reference evidence="14 15" key="1">
    <citation type="submission" date="2021-02" db="EMBL/GenBank/DDBJ databases">
        <title>Plant Genome Project.</title>
        <authorList>
            <person name="Zhang R.-G."/>
        </authorList>
    </citation>
    <scope>NUCLEOTIDE SEQUENCE [LARGE SCALE GENOMIC DNA]</scope>
    <source>
        <tissue evidence="14">Leaves</tissue>
    </source>
</reference>
<keyword evidence="8" id="KW-0479">Metal-binding</keyword>
<keyword evidence="9" id="KW-0255">Endonuclease</keyword>
<evidence type="ECO:0000256" key="6">
    <source>
        <dbReference type="ARBA" id="ARBA00022694"/>
    </source>
</evidence>
<feature type="compositionally biased region" description="Basic and acidic residues" evidence="12">
    <location>
        <begin position="102"/>
        <end position="114"/>
    </location>
</feature>
<keyword evidence="10" id="KW-0378">Hydrolase</keyword>
<keyword evidence="11" id="KW-0862">Zinc</keyword>
<feature type="compositionally biased region" description="Polar residues" evidence="12">
    <location>
        <begin position="59"/>
        <end position="71"/>
    </location>
</feature>
<dbReference type="InterPro" id="IPR047151">
    <property type="entry name" value="RNZ2-like"/>
</dbReference>
<dbReference type="Pfam" id="PF23023">
    <property type="entry name" value="Anti-Pycsar_Apyc1"/>
    <property type="match status" value="1"/>
</dbReference>
<dbReference type="InterPro" id="IPR036866">
    <property type="entry name" value="RibonucZ/Hydroxyglut_hydro"/>
</dbReference>
<dbReference type="EC" id="3.1.26.11" evidence="5"/>
<keyword evidence="15" id="KW-1185">Reference proteome</keyword>
<dbReference type="PANTHER" id="PTHR12553">
    <property type="entry name" value="ZINC PHOSPHODIESTERASE ELAC PROTEIN 2"/>
    <property type="match status" value="1"/>
</dbReference>
<comment type="similarity">
    <text evidence="3">Belongs to the RNase Z family.</text>
</comment>
<evidence type="ECO:0000256" key="1">
    <source>
        <dbReference type="ARBA" id="ARBA00000402"/>
    </source>
</evidence>
<name>A0ABQ8HLY3_9ROSI</name>
<evidence type="ECO:0000259" key="13">
    <source>
        <dbReference type="Pfam" id="PF13691"/>
    </source>
</evidence>
<dbReference type="HAMAP" id="MF_01818">
    <property type="entry name" value="RNase_Z_BN"/>
    <property type="match status" value="1"/>
</dbReference>
<protein>
    <recommendedName>
        <fullName evidence="5">ribonuclease Z</fullName>
        <ecNumber evidence="5">3.1.26.11</ecNumber>
    </recommendedName>
</protein>
<sequence>MPYITPNLRLLFSSSSSYSLLPPRPSLSLLSKPATSRYSLFKILSSSSKRHRSTSFTHQNNHQNRSSPNLNRRSKSTFHKGVPMEESARESSSSSSFGFNKRRAEGRDGVDKPKKNPQLKTRKLNPTNTISYVQILGTGMDTQDTSPSVLLFFDKQRFIFNAGELIEEMPRVAMCRNLPGAKRHALQDNKGHAMSLEHFKKLEPPLFEARIDPLREKALCTPVSFLSFNVLLLLQGLQRFCTEHKIKLSKIDHIFLSRVCSETAGGLPGLLLTLAGMGEEGMSVNIWGPSDFKYLVDAMKSFIPHAAMVHTHSFGPAPCSDVAALPDLTKLADPIVLIDNEVVKISAILLKPKSSEGSAAKPGEMSVIYVCELPEIIGKFDPKKAAALGLRPGPKYSELQSGKSVKSDRVDTMVHPSDVMGPSVPGPVVLLVDCPTESHVPELLSVESLSRYYADHSSDVPECAKTVNCIIHLSPTSVMGTPDYLRWMKRFGIAEHIMAGHQMKHVEVPILKASARIAARLNYLCPQLFPAPGFWSLQHLNNSTTDSSTSQGNLAVDFASLYQGPIPRLSECISAENLLKFTLRPHAHLGLDRTNIPSLVEPSQVMDELFSEIPSIVDAAQDVGHLWHGPRQTKEERPSMRNNEIMIEEPWLDENRLPSCLENVRRDDLEIVLLGTGSSQPSKYRNVSSIYINLFAKGSLLLDCGEGTLGQLKRRYGVEGADNAVRNLRCIWISHIHADHHTGLARILALRRNLLKGVPHEPLLVVGPGQLKRFLDAYQRLEDLDMQFLNCRYTTEAIWKDFECDGESNKDSISPGSPNNNEDMNKKNAHHTESNLFTKGSRMQSFWNTPVDNSTAFPLLNSVKKVLGESGLETLISFPVVHCPQAFGIVLKATDRINSVGKVIPGWKIVYSGDTRPCTELVEASRGATVLIHEATFEDEMVEEAIAKNHSTTKEAIEVGSSAGAYRIILTHFSQRYPKIPVFDDKHMHKACIAFDMMSINLADLPVIPKALPYLKLLFKDDMPVDELDDVIDAVGAV</sequence>
<comment type="cofactor">
    <cofactor evidence="2">
        <name>Zn(2+)</name>
        <dbReference type="ChEBI" id="CHEBI:29105"/>
    </cofactor>
</comment>
<evidence type="ECO:0000256" key="2">
    <source>
        <dbReference type="ARBA" id="ARBA00001947"/>
    </source>
</evidence>
<feature type="compositionally biased region" description="Polar residues" evidence="12">
    <location>
        <begin position="811"/>
        <end position="822"/>
    </location>
</feature>
<evidence type="ECO:0000313" key="15">
    <source>
        <dbReference type="Proteomes" id="UP000827721"/>
    </source>
</evidence>
<dbReference type="Proteomes" id="UP000827721">
    <property type="component" value="Unassembled WGS sequence"/>
</dbReference>
<keyword evidence="6" id="KW-0819">tRNA processing</keyword>
<evidence type="ECO:0000256" key="10">
    <source>
        <dbReference type="ARBA" id="ARBA00022801"/>
    </source>
</evidence>